<dbReference type="PANTHER" id="PTHR36168:SF1">
    <property type="entry name" value="ORC1-LIKE AAA ATPASE DOMAIN-CONTAINING PROTEIN"/>
    <property type="match status" value="1"/>
</dbReference>
<dbReference type="InterPro" id="IPR003593">
    <property type="entry name" value="AAA+_ATPase"/>
</dbReference>
<evidence type="ECO:0000313" key="2">
    <source>
        <dbReference type="EMBL" id="RHZ80104.1"/>
    </source>
</evidence>
<proteinExistence type="predicted"/>
<dbReference type="PANTHER" id="PTHR36168">
    <property type="entry name" value="CHROMOSOME 1, WHOLE GENOME SHOTGUN SEQUENCE"/>
    <property type="match status" value="1"/>
</dbReference>
<dbReference type="SMART" id="SM00382">
    <property type="entry name" value="AAA"/>
    <property type="match status" value="1"/>
</dbReference>
<accession>A0A397J4E7</accession>
<evidence type="ECO:0000259" key="1">
    <source>
        <dbReference type="SMART" id="SM00382"/>
    </source>
</evidence>
<evidence type="ECO:0000313" key="3">
    <source>
        <dbReference type="Proteomes" id="UP000266861"/>
    </source>
</evidence>
<dbReference type="Proteomes" id="UP000266861">
    <property type="component" value="Unassembled WGS sequence"/>
</dbReference>
<dbReference type="EMBL" id="PQFF01000130">
    <property type="protein sequence ID" value="RHZ80104.1"/>
    <property type="molecule type" value="Genomic_DNA"/>
</dbReference>
<gene>
    <name evidence="2" type="ORF">Glove_139g43</name>
</gene>
<dbReference type="Gene3D" id="3.40.50.300">
    <property type="entry name" value="P-loop containing nucleotide triphosphate hydrolases"/>
    <property type="match status" value="1"/>
</dbReference>
<feature type="domain" description="AAA+ ATPase" evidence="1">
    <location>
        <begin position="126"/>
        <end position="281"/>
    </location>
</feature>
<keyword evidence="3" id="KW-1185">Reference proteome</keyword>
<comment type="caution">
    <text evidence="2">The sequence shown here is derived from an EMBL/GenBank/DDBJ whole genome shotgun (WGS) entry which is preliminary data.</text>
</comment>
<organism evidence="2 3">
    <name type="scientific">Diversispora epigaea</name>
    <dbReference type="NCBI Taxonomy" id="1348612"/>
    <lineage>
        <taxon>Eukaryota</taxon>
        <taxon>Fungi</taxon>
        <taxon>Fungi incertae sedis</taxon>
        <taxon>Mucoromycota</taxon>
        <taxon>Glomeromycotina</taxon>
        <taxon>Glomeromycetes</taxon>
        <taxon>Diversisporales</taxon>
        <taxon>Diversisporaceae</taxon>
        <taxon>Diversispora</taxon>
    </lineage>
</organism>
<dbReference type="OrthoDB" id="2432464at2759"/>
<dbReference type="SUPFAM" id="SSF52540">
    <property type="entry name" value="P-loop containing nucleoside triphosphate hydrolases"/>
    <property type="match status" value="1"/>
</dbReference>
<dbReference type="Pfam" id="PF01637">
    <property type="entry name" value="ATPase_2"/>
    <property type="match status" value="1"/>
</dbReference>
<dbReference type="InterPro" id="IPR027417">
    <property type="entry name" value="P-loop_NTPase"/>
</dbReference>
<dbReference type="GO" id="GO:0005524">
    <property type="term" value="F:ATP binding"/>
    <property type="evidence" value="ECO:0007669"/>
    <property type="project" value="InterPro"/>
</dbReference>
<protein>
    <recommendedName>
        <fullName evidence="1">AAA+ ATPase domain-containing protein</fullName>
    </recommendedName>
</protein>
<sequence>MSFSNIIRHFRRRILQPRPLPLLSQVLSIQPSPLLTRSYINSTSSLLPSSQLSLQLSPKQYITTFLVSGFLFGTSIMLYENSPSRRVNKAAQRGTLPELHISSDKYYPRPQVLEQLKKIFSPQKYSRPFYMIYGKDGVGKSTLIKMASREVGQGVIYVDIPLPFDNYCFVIELAKAMNIDLSWLRKDDYKEQWKAVLSAFERAAKVYKAKYGRPLVIIYDNADQLIPEILDVLQSSVTGSDNKGNYIAVFVCDEYSAVQRMNSRGHWADMGYFEIGDLTEEESMDYLNKKNIGEEEARKIYELVGGYILYLEKAARDLLSGRSFEDIKKTIKIEVGKKFQAAKILPGDEYYEVGRNIIDVLLNSKELCALELLEIFNNSKRDDELLSKNVFEYHPKTHKITFKQTSDPENDSQWCKPYYSAHFKNDFDTWTNRNETIDKFIQDAQLNADSSVKVIEWIPYDRFKDIKQIGTIYYSKWIDGNSLENK</sequence>
<dbReference type="AlphaFoldDB" id="A0A397J4E7"/>
<reference evidence="2 3" key="1">
    <citation type="submission" date="2018-08" db="EMBL/GenBank/DDBJ databases">
        <title>Genome and evolution of the arbuscular mycorrhizal fungus Diversispora epigaea (formerly Glomus versiforme) and its bacterial endosymbionts.</title>
        <authorList>
            <person name="Sun X."/>
            <person name="Fei Z."/>
            <person name="Harrison M."/>
        </authorList>
    </citation>
    <scope>NUCLEOTIDE SEQUENCE [LARGE SCALE GENOMIC DNA]</scope>
    <source>
        <strain evidence="2 3">IT104</strain>
    </source>
</reference>
<name>A0A397J4E7_9GLOM</name>
<dbReference type="InterPro" id="IPR011579">
    <property type="entry name" value="ATPase_dom"/>
</dbReference>